<gene>
    <name evidence="2" type="ORF">NBM05_08210</name>
</gene>
<dbReference type="PANTHER" id="PTHR43617">
    <property type="entry name" value="L-AMINO ACID N-ACETYLTRANSFERASE"/>
    <property type="match status" value="1"/>
</dbReference>
<sequence length="109" mass="12333">MLLAGRPADGVAVLRFRPGLWESRPEAYLAELYVRPERRGRGVGGRFLEEMLRRLREAGYGYVDLNTTEADVVARRLYERHGFDCHEGQGSGPLALYYELTLGEPVTYG</sequence>
<dbReference type="RefSeq" id="WP_254166452.1">
    <property type="nucleotide sequence ID" value="NZ_JANAFB010000017.1"/>
</dbReference>
<dbReference type="Gene3D" id="3.40.630.30">
    <property type="match status" value="1"/>
</dbReference>
<dbReference type="AlphaFoldDB" id="A0A9X2HFU6"/>
<comment type="caution">
    <text evidence="2">The sequence shown here is derived from an EMBL/GenBank/DDBJ whole genome shotgun (WGS) entry which is preliminary data.</text>
</comment>
<keyword evidence="2" id="KW-0808">Transferase</keyword>
<reference evidence="2" key="1">
    <citation type="submission" date="2022-06" db="EMBL/GenBank/DDBJ databases">
        <title>Rothia sp. isolated from sandalwood seedling.</title>
        <authorList>
            <person name="Tuikhar N."/>
            <person name="Kirdat K."/>
            <person name="Thorat V."/>
            <person name="Swetha P."/>
            <person name="Padma S."/>
            <person name="Sundararaj R."/>
            <person name="Yadav A."/>
        </authorList>
    </citation>
    <scope>NUCLEOTIDE SEQUENCE</scope>
    <source>
        <strain evidence="2">AR01</strain>
    </source>
</reference>
<name>A0A9X2HFU6_9MICC</name>
<dbReference type="InterPro" id="IPR000182">
    <property type="entry name" value="GNAT_dom"/>
</dbReference>
<protein>
    <submittedName>
        <fullName evidence="2">GNAT family N-acetyltransferase</fullName>
        <ecNumber evidence="2">2.3.1.-</ecNumber>
    </submittedName>
</protein>
<dbReference type="EMBL" id="JANAFB010000017">
    <property type="protein sequence ID" value="MCP3425987.1"/>
    <property type="molecule type" value="Genomic_DNA"/>
</dbReference>
<dbReference type="EC" id="2.3.1.-" evidence="2"/>
<dbReference type="SUPFAM" id="SSF55729">
    <property type="entry name" value="Acyl-CoA N-acyltransferases (Nat)"/>
    <property type="match status" value="1"/>
</dbReference>
<dbReference type="InterPro" id="IPR050276">
    <property type="entry name" value="MshD_Acetyltransferase"/>
</dbReference>
<keyword evidence="2" id="KW-0012">Acyltransferase</keyword>
<evidence type="ECO:0000259" key="1">
    <source>
        <dbReference type="PROSITE" id="PS51186"/>
    </source>
</evidence>
<proteinExistence type="predicted"/>
<feature type="domain" description="N-acetyltransferase" evidence="1">
    <location>
        <begin position="1"/>
        <end position="103"/>
    </location>
</feature>
<evidence type="ECO:0000313" key="3">
    <source>
        <dbReference type="Proteomes" id="UP001139502"/>
    </source>
</evidence>
<dbReference type="PROSITE" id="PS51186">
    <property type="entry name" value="GNAT"/>
    <property type="match status" value="1"/>
</dbReference>
<dbReference type="InterPro" id="IPR016181">
    <property type="entry name" value="Acyl_CoA_acyltransferase"/>
</dbReference>
<evidence type="ECO:0000313" key="2">
    <source>
        <dbReference type="EMBL" id="MCP3425987.1"/>
    </source>
</evidence>
<keyword evidence="3" id="KW-1185">Reference proteome</keyword>
<organism evidence="2 3">
    <name type="scientific">Rothia santali</name>
    <dbReference type="NCBI Taxonomy" id="2949643"/>
    <lineage>
        <taxon>Bacteria</taxon>
        <taxon>Bacillati</taxon>
        <taxon>Actinomycetota</taxon>
        <taxon>Actinomycetes</taxon>
        <taxon>Micrococcales</taxon>
        <taxon>Micrococcaceae</taxon>
        <taxon>Rothia</taxon>
    </lineage>
</organism>
<accession>A0A9X2HFU6</accession>
<dbReference type="Pfam" id="PF00583">
    <property type="entry name" value="Acetyltransf_1"/>
    <property type="match status" value="1"/>
</dbReference>
<dbReference type="GO" id="GO:0016747">
    <property type="term" value="F:acyltransferase activity, transferring groups other than amino-acyl groups"/>
    <property type="evidence" value="ECO:0007669"/>
    <property type="project" value="InterPro"/>
</dbReference>
<dbReference type="Proteomes" id="UP001139502">
    <property type="component" value="Unassembled WGS sequence"/>
</dbReference>